<feature type="region of interest" description="Disordered" evidence="1">
    <location>
        <begin position="1"/>
        <end position="37"/>
    </location>
</feature>
<organism evidence="2 3">
    <name type="scientific">Rhodopseudomonas palustris</name>
    <dbReference type="NCBI Taxonomy" id="1076"/>
    <lineage>
        <taxon>Bacteria</taxon>
        <taxon>Pseudomonadati</taxon>
        <taxon>Pseudomonadota</taxon>
        <taxon>Alphaproteobacteria</taxon>
        <taxon>Hyphomicrobiales</taxon>
        <taxon>Nitrobacteraceae</taxon>
        <taxon>Rhodopseudomonas</taxon>
    </lineage>
</organism>
<evidence type="ECO:0000313" key="2">
    <source>
        <dbReference type="EMBL" id="PZA11828.1"/>
    </source>
</evidence>
<dbReference type="Proteomes" id="UP000248134">
    <property type="component" value="Unassembled WGS sequence"/>
</dbReference>
<reference evidence="2 3" key="1">
    <citation type="submission" date="2018-06" db="EMBL/GenBank/DDBJ databases">
        <title>Draft Whole-Genome Sequence of the purple photosynthetic bacterium Rhodospeudomonas palustris XCP.</title>
        <authorList>
            <person name="Rayyan A."/>
            <person name="Meyer T.E."/>
            <person name="Kyndt J.A."/>
        </authorList>
    </citation>
    <scope>NUCLEOTIDE SEQUENCE [LARGE SCALE GENOMIC DNA]</scope>
    <source>
        <strain evidence="2 3">XCP</strain>
    </source>
</reference>
<sequence>MTGVNETLVPPSEDLPGHREQRRAGADRRDGMSELERTRWGGLADGKATATGFFRVEEIDGRWWFIDPDGGRFLSKGVVSVQFDHDNIQGTDRRPYREACTRKYGSRAAWRHAAADRLASWGFNTLGAWSEPEIARAGAVPLASAAGVVYIAAAYGETRGGWPLCDIFDPEFEQFARAHAREVCSPQRDDPHVLGWFTDNELPWGPDWRGENELLPSILRAMDAPFSRRAALALLKSRYDSVEQFNAAWQCALTAWDDLAAAPLKPPPFRRNFFTNDRAQEHDPAARGYFADCDAFAGLLAERYLSVSAAAIRAAAPDHLVLGGRFAYVPPGDVIAAAGHFCDVISINCYDPLPDAVIEGYASTGRPCLISEYSFRGDDAGLPNTHGAGPRMPTQHERAAGFTRYTTAALRHPTLIGYHWFVHADQPVQGRWDGEDSNYGVVTIDDEIYPELTQAMATLNADAERIHAEAVAVQA</sequence>
<dbReference type="EMBL" id="QKQS01000016">
    <property type="protein sequence ID" value="PZA11828.1"/>
    <property type="molecule type" value="Genomic_DNA"/>
</dbReference>
<feature type="compositionally biased region" description="Basic and acidic residues" evidence="1">
    <location>
        <begin position="15"/>
        <end position="37"/>
    </location>
</feature>
<dbReference type="OrthoDB" id="9760450at2"/>
<comment type="caution">
    <text evidence="2">The sequence shown here is derived from an EMBL/GenBank/DDBJ whole genome shotgun (WGS) entry which is preliminary data.</text>
</comment>
<dbReference type="AlphaFoldDB" id="A0A323UVZ3"/>
<dbReference type="SUPFAM" id="SSF51445">
    <property type="entry name" value="(Trans)glycosidases"/>
    <property type="match status" value="1"/>
</dbReference>
<proteinExistence type="predicted"/>
<dbReference type="InterPro" id="IPR017853">
    <property type="entry name" value="GH"/>
</dbReference>
<name>A0A323UVZ3_RHOPL</name>
<accession>A0A323UVZ3</accession>
<dbReference type="Gene3D" id="3.20.20.80">
    <property type="entry name" value="Glycosidases"/>
    <property type="match status" value="1"/>
</dbReference>
<evidence type="ECO:0000313" key="3">
    <source>
        <dbReference type="Proteomes" id="UP000248134"/>
    </source>
</evidence>
<protein>
    <submittedName>
        <fullName evidence="2">Agarase</fullName>
    </submittedName>
</protein>
<evidence type="ECO:0000256" key="1">
    <source>
        <dbReference type="SAM" id="MobiDB-lite"/>
    </source>
</evidence>
<gene>
    <name evidence="2" type="ORF">DNX69_12055</name>
</gene>